<organism evidence="2 3">
    <name type="scientific">Dysosmobacter acutus</name>
    <dbReference type="NCBI Taxonomy" id="2841504"/>
    <lineage>
        <taxon>Bacteria</taxon>
        <taxon>Bacillati</taxon>
        <taxon>Bacillota</taxon>
        <taxon>Clostridia</taxon>
        <taxon>Eubacteriales</taxon>
        <taxon>Oscillospiraceae</taxon>
        <taxon>Dysosmobacter</taxon>
    </lineage>
</organism>
<keyword evidence="1" id="KW-0812">Transmembrane</keyword>
<sequence>MISFALVSVLVCGLMFILKGQSWRTALFLVAVFIAFLLALINASAQPDNMRFKALWAWICFLPAVAGVTLRFCRPEREQTAGLLVVFAVALNLLFAFF</sequence>
<keyword evidence="1" id="KW-0472">Membrane</keyword>
<keyword evidence="1" id="KW-1133">Transmembrane helix</keyword>
<reference evidence="2 3" key="1">
    <citation type="submission" date="2021-06" db="EMBL/GenBank/DDBJ databases">
        <authorList>
            <person name="Sun Q."/>
            <person name="Li D."/>
        </authorList>
    </citation>
    <scope>NUCLEOTIDE SEQUENCE [LARGE SCALE GENOMIC DNA]</scope>
    <source>
        <strain evidence="2 3">MSJ-2</strain>
    </source>
</reference>
<accession>A0ABS6F5M8</accession>
<evidence type="ECO:0000256" key="1">
    <source>
        <dbReference type="SAM" id="Phobius"/>
    </source>
</evidence>
<evidence type="ECO:0000313" key="3">
    <source>
        <dbReference type="Proteomes" id="UP000787672"/>
    </source>
</evidence>
<evidence type="ECO:0000313" key="2">
    <source>
        <dbReference type="EMBL" id="MBU5625606.1"/>
    </source>
</evidence>
<keyword evidence="3" id="KW-1185">Reference proteome</keyword>
<dbReference type="Proteomes" id="UP000787672">
    <property type="component" value="Unassembled WGS sequence"/>
</dbReference>
<feature type="transmembrane region" description="Helical" evidence="1">
    <location>
        <begin position="80"/>
        <end position="97"/>
    </location>
</feature>
<dbReference type="RefSeq" id="WP_216557712.1">
    <property type="nucleotide sequence ID" value="NZ_JAHLQN010000001.1"/>
</dbReference>
<name>A0ABS6F5M8_9FIRM</name>
<proteinExistence type="predicted"/>
<comment type="caution">
    <text evidence="2">The sequence shown here is derived from an EMBL/GenBank/DDBJ whole genome shotgun (WGS) entry which is preliminary data.</text>
</comment>
<gene>
    <name evidence="2" type="ORF">KQI82_01490</name>
</gene>
<dbReference type="EMBL" id="JAHLQN010000001">
    <property type="protein sequence ID" value="MBU5625606.1"/>
    <property type="molecule type" value="Genomic_DNA"/>
</dbReference>
<feature type="transmembrane region" description="Helical" evidence="1">
    <location>
        <begin position="55"/>
        <end position="73"/>
    </location>
</feature>
<protein>
    <submittedName>
        <fullName evidence="2">Uncharacterized protein</fullName>
    </submittedName>
</protein>